<keyword evidence="2" id="KW-1185">Reference proteome</keyword>
<evidence type="ECO:0000313" key="1">
    <source>
        <dbReference type="EMBL" id="EHL31202.1"/>
    </source>
</evidence>
<organism evidence="1 2">
    <name type="scientific">Legionella drancourtii LLAP12</name>
    <dbReference type="NCBI Taxonomy" id="658187"/>
    <lineage>
        <taxon>Bacteria</taxon>
        <taxon>Pseudomonadati</taxon>
        <taxon>Pseudomonadota</taxon>
        <taxon>Gammaproteobacteria</taxon>
        <taxon>Legionellales</taxon>
        <taxon>Legionellaceae</taxon>
        <taxon>Legionella</taxon>
    </lineage>
</organism>
<protein>
    <submittedName>
        <fullName evidence="1">Uncharacterized protein</fullName>
    </submittedName>
</protein>
<dbReference type="InParanoid" id="G9EN41"/>
<dbReference type="Proteomes" id="UP000002770">
    <property type="component" value="Unassembled WGS sequence"/>
</dbReference>
<gene>
    <name evidence="1" type="ORF">LDG_6662</name>
</gene>
<dbReference type="STRING" id="658187.LDG_6662"/>
<evidence type="ECO:0000313" key="2">
    <source>
        <dbReference type="Proteomes" id="UP000002770"/>
    </source>
</evidence>
<dbReference type="HOGENOM" id="CLU_3291754_0_0_6"/>
<sequence length="40" mass="4498">MVPGVSLESVSYQPIFKTSKIQHYVQADRRVICSVAISYP</sequence>
<accession>G9EN41</accession>
<dbReference type="AlphaFoldDB" id="G9EN41"/>
<name>G9EN41_9GAMM</name>
<dbReference type="EMBL" id="JH413817">
    <property type="protein sequence ID" value="EHL31202.1"/>
    <property type="molecule type" value="Genomic_DNA"/>
</dbReference>
<proteinExistence type="predicted"/>
<reference evidence="1 2" key="1">
    <citation type="journal article" date="2011" name="BMC Genomics">
        <title>Insight into cross-talk between intra-amoebal pathogens.</title>
        <authorList>
            <person name="Gimenez G."/>
            <person name="Bertelli C."/>
            <person name="Moliner C."/>
            <person name="Robert C."/>
            <person name="Raoult D."/>
            <person name="Fournier P.E."/>
            <person name="Greub G."/>
        </authorList>
    </citation>
    <scope>NUCLEOTIDE SEQUENCE [LARGE SCALE GENOMIC DNA]</scope>
    <source>
        <strain evidence="1 2">LLAP12</strain>
    </source>
</reference>